<feature type="compositionally biased region" description="Polar residues" evidence="1">
    <location>
        <begin position="51"/>
        <end position="61"/>
    </location>
</feature>
<feature type="region of interest" description="Disordered" evidence="1">
    <location>
        <begin position="43"/>
        <end position="63"/>
    </location>
</feature>
<dbReference type="RefSeq" id="WP_328983768.1">
    <property type="nucleotide sequence ID" value="NZ_CP121472.1"/>
</dbReference>
<organism evidence="2 3">
    <name type="scientific">Thiorhodovibrio winogradskyi</name>
    <dbReference type="NCBI Taxonomy" id="77007"/>
    <lineage>
        <taxon>Bacteria</taxon>
        <taxon>Pseudomonadati</taxon>
        <taxon>Pseudomonadota</taxon>
        <taxon>Gammaproteobacteria</taxon>
        <taxon>Chromatiales</taxon>
        <taxon>Chromatiaceae</taxon>
        <taxon>Thiorhodovibrio</taxon>
    </lineage>
</organism>
<sequence>MWTDPIVEELHRVREAHAARFGNDLQAIAQELRRIEHLYPERIINPGPRQPANSSTHQNLHQDFDQAANHVLTKNRELYQRLD</sequence>
<keyword evidence="3" id="KW-1185">Reference proteome</keyword>
<reference evidence="2 3" key="1">
    <citation type="journal article" date="2023" name="Microorganisms">
        <title>Thiorhodovibrio frisius and Trv. litoralis spp. nov., Two Novel Members from a Clade of Fastidious Purple Sulfur Bacteria That Exhibit Unique Red-Shifted Light-Harvesting Capabilities.</title>
        <authorList>
            <person name="Methner A."/>
            <person name="Kuzyk S.B."/>
            <person name="Petersen J."/>
            <person name="Bauer S."/>
            <person name="Brinkmann H."/>
            <person name="Sichau K."/>
            <person name="Wanner G."/>
            <person name="Wolf J."/>
            <person name="Neumann-Schaal M."/>
            <person name="Henke P."/>
            <person name="Tank M."/>
            <person name="Sproer C."/>
            <person name="Bunk B."/>
            <person name="Overmann J."/>
        </authorList>
    </citation>
    <scope>NUCLEOTIDE SEQUENCE [LARGE SCALE GENOMIC DNA]</scope>
    <source>
        <strain evidence="2 3">DSM 6702</strain>
    </source>
</reference>
<dbReference type="Proteomes" id="UP001432180">
    <property type="component" value="Chromosome"/>
</dbReference>
<name>A0ABZ0SAR8_9GAMM</name>
<evidence type="ECO:0000256" key="1">
    <source>
        <dbReference type="SAM" id="MobiDB-lite"/>
    </source>
</evidence>
<accession>A0ABZ0SAR8</accession>
<proteinExistence type="predicted"/>
<dbReference type="EMBL" id="CP121472">
    <property type="protein sequence ID" value="WPL17972.1"/>
    <property type="molecule type" value="Genomic_DNA"/>
</dbReference>
<evidence type="ECO:0000313" key="3">
    <source>
        <dbReference type="Proteomes" id="UP001432180"/>
    </source>
</evidence>
<evidence type="ECO:0000313" key="2">
    <source>
        <dbReference type="EMBL" id="WPL17972.1"/>
    </source>
</evidence>
<gene>
    <name evidence="2" type="ORF">Thiowin_03020</name>
</gene>
<protein>
    <submittedName>
        <fullName evidence="2">Uncharacterized protein</fullName>
    </submittedName>
</protein>